<dbReference type="GO" id="GO:0006436">
    <property type="term" value="P:tryptophanyl-tRNA aminoacylation"/>
    <property type="evidence" value="ECO:0007669"/>
    <property type="project" value="UniProtKB-UniRule"/>
</dbReference>
<dbReference type="InterPro" id="IPR050203">
    <property type="entry name" value="Trp-tRNA_synthetase"/>
</dbReference>
<dbReference type="InterPro" id="IPR014729">
    <property type="entry name" value="Rossmann-like_a/b/a_fold"/>
</dbReference>
<evidence type="ECO:0000256" key="7">
    <source>
        <dbReference type="ARBA" id="ARBA00023146"/>
    </source>
</evidence>
<dbReference type="Proteomes" id="UP000230882">
    <property type="component" value="Unassembled WGS sequence"/>
</dbReference>
<comment type="similarity">
    <text evidence="1 9">Belongs to the class-I aminoacyl-tRNA synthetase family.</text>
</comment>
<evidence type="ECO:0000256" key="2">
    <source>
        <dbReference type="ARBA" id="ARBA00013161"/>
    </source>
</evidence>
<dbReference type="GO" id="GO:0004830">
    <property type="term" value="F:tryptophan-tRNA ligase activity"/>
    <property type="evidence" value="ECO:0007669"/>
    <property type="project" value="UniProtKB-UniRule"/>
</dbReference>
<evidence type="ECO:0000256" key="9">
    <source>
        <dbReference type="RuleBase" id="RU363036"/>
    </source>
</evidence>
<keyword evidence="3 9" id="KW-0436">Ligase</keyword>
<dbReference type="EC" id="6.1.1.2" evidence="2 8"/>
<reference evidence="12" key="1">
    <citation type="submission" date="2017-09" db="EMBL/GenBank/DDBJ databases">
        <title>Depth-based differentiation of microbial function through sediment-hosted aquifers and enrichment of novel symbionts in the deep terrestrial subsurface.</title>
        <authorList>
            <person name="Probst A.J."/>
            <person name="Ladd B."/>
            <person name="Jarett J.K."/>
            <person name="Geller-Mcgrath D.E."/>
            <person name="Sieber C.M.K."/>
            <person name="Emerson J.B."/>
            <person name="Anantharaman K."/>
            <person name="Thomas B.C."/>
            <person name="Malmstrom R."/>
            <person name="Stieglmeier M."/>
            <person name="Klingl A."/>
            <person name="Woyke T."/>
            <person name="Ryan C.M."/>
            <person name="Banfield J.F."/>
        </authorList>
    </citation>
    <scope>NUCLEOTIDE SEQUENCE [LARGE SCALE GENOMIC DNA]</scope>
</reference>
<dbReference type="PANTHER" id="PTHR43766">
    <property type="entry name" value="TRYPTOPHAN--TRNA LIGASE, MITOCHONDRIAL"/>
    <property type="match status" value="1"/>
</dbReference>
<dbReference type="PANTHER" id="PTHR43766:SF1">
    <property type="entry name" value="TRYPTOPHAN--TRNA LIGASE, MITOCHONDRIAL"/>
    <property type="match status" value="1"/>
</dbReference>
<keyword evidence="10" id="KW-0175">Coiled coil</keyword>
<dbReference type="CDD" id="cd00806">
    <property type="entry name" value="TrpRS_core"/>
    <property type="match status" value="1"/>
</dbReference>
<gene>
    <name evidence="11" type="primary">trpS</name>
    <name evidence="11" type="ORF">COU02_01560</name>
</gene>
<evidence type="ECO:0000256" key="10">
    <source>
        <dbReference type="SAM" id="Coils"/>
    </source>
</evidence>
<dbReference type="AlphaFoldDB" id="A0A2H0UVV7"/>
<evidence type="ECO:0000313" key="12">
    <source>
        <dbReference type="Proteomes" id="UP000230882"/>
    </source>
</evidence>
<dbReference type="NCBIfam" id="TIGR00233">
    <property type="entry name" value="trpS"/>
    <property type="match status" value="1"/>
</dbReference>
<evidence type="ECO:0000256" key="1">
    <source>
        <dbReference type="ARBA" id="ARBA00005594"/>
    </source>
</evidence>
<dbReference type="PRINTS" id="PR01039">
    <property type="entry name" value="TRNASYNTHTRP"/>
</dbReference>
<accession>A0A2H0UVV7</accession>
<feature type="coiled-coil region" evidence="10">
    <location>
        <begin position="198"/>
        <end position="232"/>
    </location>
</feature>
<evidence type="ECO:0000313" key="11">
    <source>
        <dbReference type="EMBL" id="PIR90943.1"/>
    </source>
</evidence>
<dbReference type="InterPro" id="IPR002306">
    <property type="entry name" value="Trp-tRNA-ligase"/>
</dbReference>
<sequence>IIFVQSQVPEHTELSWLLSTITPIGDLLRMTQYKEKSKKHPKNINAGLLNYPILMAADILLYQTEAVPIGKDQSQHVELTREIARRFNQKFGQTFKIPKVLLPKKGAKIMSLTEPKKKMSKTDSPQSCIFLFEEPEMIRKKIMTAQTDSGKQVKYKLSLKPGISNLLTIYSAFSDVPIAKIEKEFKNKGYQVFKEKLAQLLIEKLEPFRRKKKELENQQALLEKILEAGRKRAQIIAFQTMEKVRKNMGFRN</sequence>
<proteinExistence type="inferred from homology"/>
<dbReference type="FunFam" id="1.10.240.10:FF:000002">
    <property type="entry name" value="Tryptophan--tRNA ligase"/>
    <property type="match status" value="1"/>
</dbReference>
<dbReference type="Pfam" id="PF00579">
    <property type="entry name" value="tRNA-synt_1b"/>
    <property type="match status" value="1"/>
</dbReference>
<dbReference type="EMBL" id="PFAU01000038">
    <property type="protein sequence ID" value="PIR90943.1"/>
    <property type="molecule type" value="Genomic_DNA"/>
</dbReference>
<evidence type="ECO:0000256" key="8">
    <source>
        <dbReference type="NCBIfam" id="TIGR00233"/>
    </source>
</evidence>
<evidence type="ECO:0000256" key="5">
    <source>
        <dbReference type="ARBA" id="ARBA00022840"/>
    </source>
</evidence>
<dbReference type="InterPro" id="IPR002305">
    <property type="entry name" value="aa-tRNA-synth_Ic"/>
</dbReference>
<feature type="non-terminal residue" evidence="11">
    <location>
        <position position="1"/>
    </location>
</feature>
<evidence type="ECO:0000256" key="3">
    <source>
        <dbReference type="ARBA" id="ARBA00022598"/>
    </source>
</evidence>
<evidence type="ECO:0000256" key="6">
    <source>
        <dbReference type="ARBA" id="ARBA00022917"/>
    </source>
</evidence>
<keyword evidence="6 9" id="KW-0648">Protein biosynthesis</keyword>
<keyword evidence="4 9" id="KW-0547">Nucleotide-binding</keyword>
<organism evidence="11 12">
    <name type="scientific">bacterium (Candidatus Gribaldobacteria) CG10_big_fil_rev_8_21_14_0_10_37_46</name>
    <dbReference type="NCBI Taxonomy" id="2014276"/>
    <lineage>
        <taxon>Bacteria</taxon>
        <taxon>Candidatus Gribaldobacteria</taxon>
    </lineage>
</organism>
<dbReference type="Gene3D" id="1.10.240.10">
    <property type="entry name" value="Tyrosyl-Transfer RNA Synthetase"/>
    <property type="match status" value="1"/>
</dbReference>
<keyword evidence="5 9" id="KW-0067">ATP-binding</keyword>
<dbReference type="GO" id="GO:0005524">
    <property type="term" value="F:ATP binding"/>
    <property type="evidence" value="ECO:0007669"/>
    <property type="project" value="UniProtKB-KW"/>
</dbReference>
<evidence type="ECO:0000256" key="4">
    <source>
        <dbReference type="ARBA" id="ARBA00022741"/>
    </source>
</evidence>
<keyword evidence="7 9" id="KW-0030">Aminoacyl-tRNA synthetase</keyword>
<dbReference type="Gene3D" id="3.40.50.620">
    <property type="entry name" value="HUPs"/>
    <property type="match status" value="1"/>
</dbReference>
<protein>
    <recommendedName>
        <fullName evidence="2 8">Tryptophan--tRNA ligase</fullName>
        <ecNumber evidence="2 8">6.1.1.2</ecNumber>
    </recommendedName>
</protein>
<dbReference type="GO" id="GO:0005829">
    <property type="term" value="C:cytosol"/>
    <property type="evidence" value="ECO:0007669"/>
    <property type="project" value="TreeGrafter"/>
</dbReference>
<comment type="caution">
    <text evidence="11">The sequence shown here is derived from an EMBL/GenBank/DDBJ whole genome shotgun (WGS) entry which is preliminary data.</text>
</comment>
<name>A0A2H0UVV7_9BACT</name>
<dbReference type="SUPFAM" id="SSF52374">
    <property type="entry name" value="Nucleotidylyl transferase"/>
    <property type="match status" value="1"/>
</dbReference>